<dbReference type="AlphaFoldDB" id="A0A9P6CP40"/>
<feature type="compositionally biased region" description="Basic and acidic residues" evidence="1">
    <location>
        <begin position="18"/>
        <end position="40"/>
    </location>
</feature>
<evidence type="ECO:0000313" key="2">
    <source>
        <dbReference type="EMBL" id="KAF9473527.1"/>
    </source>
</evidence>
<comment type="caution">
    <text evidence="2">The sequence shown here is derived from an EMBL/GenBank/DDBJ whole genome shotgun (WGS) entry which is preliminary data.</text>
</comment>
<proteinExistence type="predicted"/>
<feature type="region of interest" description="Disordered" evidence="1">
    <location>
        <begin position="12"/>
        <end position="42"/>
    </location>
</feature>
<keyword evidence="3" id="KW-1185">Reference proteome</keyword>
<sequence>MPSYNHIIPSCPQDVSDNIDKAHSPESEDFVRQHPNEEQGQKQPEVTVLLGYPLKGASFKAVFRDCRPFFLSTPIITLPFDLLQNDFDRDQILDCPDIHRIVICQPSHRYIKSDRDRDARVYFFAKLFKSFNWLQTLVLPVEFKTDPGILYALQHHENLVQLELAMPTTYSMKERDIDPISIALSLGLHVLQQLQDVTIPQTLISIPVLDVLSKMENLNYLKIKNTRSDSRGGDLFVEMISEFNISSAHSFYPLRRLDIDINNTRPENRNILMRRFPSIEYA</sequence>
<evidence type="ECO:0000313" key="3">
    <source>
        <dbReference type="Proteomes" id="UP000807469"/>
    </source>
</evidence>
<name>A0A9P6CP40_9AGAR</name>
<accession>A0A9P6CP40</accession>
<gene>
    <name evidence="2" type="ORF">BDN70DRAFT_899694</name>
</gene>
<dbReference type="SUPFAM" id="SSF52047">
    <property type="entry name" value="RNI-like"/>
    <property type="match status" value="1"/>
</dbReference>
<protein>
    <submittedName>
        <fullName evidence="2">Uncharacterized protein</fullName>
    </submittedName>
</protein>
<reference evidence="2" key="1">
    <citation type="submission" date="2020-11" db="EMBL/GenBank/DDBJ databases">
        <authorList>
            <consortium name="DOE Joint Genome Institute"/>
            <person name="Ahrendt S."/>
            <person name="Riley R."/>
            <person name="Andreopoulos W."/>
            <person name="Labutti K."/>
            <person name="Pangilinan J."/>
            <person name="Ruiz-Duenas F.J."/>
            <person name="Barrasa J.M."/>
            <person name="Sanchez-Garcia M."/>
            <person name="Camarero S."/>
            <person name="Miyauchi S."/>
            <person name="Serrano A."/>
            <person name="Linde D."/>
            <person name="Babiker R."/>
            <person name="Drula E."/>
            <person name="Ayuso-Fernandez I."/>
            <person name="Pacheco R."/>
            <person name="Padilla G."/>
            <person name="Ferreira P."/>
            <person name="Barriuso J."/>
            <person name="Kellner H."/>
            <person name="Castanera R."/>
            <person name="Alfaro M."/>
            <person name="Ramirez L."/>
            <person name="Pisabarro A.G."/>
            <person name="Kuo A."/>
            <person name="Tritt A."/>
            <person name="Lipzen A."/>
            <person name="He G."/>
            <person name="Yan M."/>
            <person name="Ng V."/>
            <person name="Cullen D."/>
            <person name="Martin F."/>
            <person name="Rosso M.-N."/>
            <person name="Henrissat B."/>
            <person name="Hibbett D."/>
            <person name="Martinez A.T."/>
            <person name="Grigoriev I.V."/>
        </authorList>
    </citation>
    <scope>NUCLEOTIDE SEQUENCE</scope>
    <source>
        <strain evidence="2">CIRM-BRFM 674</strain>
    </source>
</reference>
<dbReference type="Proteomes" id="UP000807469">
    <property type="component" value="Unassembled WGS sequence"/>
</dbReference>
<organism evidence="2 3">
    <name type="scientific">Pholiota conissans</name>
    <dbReference type="NCBI Taxonomy" id="109636"/>
    <lineage>
        <taxon>Eukaryota</taxon>
        <taxon>Fungi</taxon>
        <taxon>Dikarya</taxon>
        <taxon>Basidiomycota</taxon>
        <taxon>Agaricomycotina</taxon>
        <taxon>Agaricomycetes</taxon>
        <taxon>Agaricomycetidae</taxon>
        <taxon>Agaricales</taxon>
        <taxon>Agaricineae</taxon>
        <taxon>Strophariaceae</taxon>
        <taxon>Pholiota</taxon>
    </lineage>
</organism>
<evidence type="ECO:0000256" key="1">
    <source>
        <dbReference type="SAM" id="MobiDB-lite"/>
    </source>
</evidence>
<dbReference type="EMBL" id="MU155435">
    <property type="protein sequence ID" value="KAF9473527.1"/>
    <property type="molecule type" value="Genomic_DNA"/>
</dbReference>